<keyword evidence="3 4" id="KW-0687">Ribonucleoprotein</keyword>
<dbReference type="GO" id="GO:0003735">
    <property type="term" value="F:structural constituent of ribosome"/>
    <property type="evidence" value="ECO:0007669"/>
    <property type="project" value="InterPro"/>
</dbReference>
<evidence type="ECO:0000256" key="2">
    <source>
        <dbReference type="ARBA" id="ARBA00022980"/>
    </source>
</evidence>
<proteinExistence type="inferred from homology"/>
<sequence>MQSPSRVSVVQRSEIFGPDSEVVGLVQENPEYAHPHRMPGASLDHRAPARELDEIFPATTPCSNDDVGPLKSPRRHGPRPHQMSKAKGAAGAVDQVVKLIVGAGQASPSPPVGPALGSKGVKSMDFCKVWRMPIECGAAHDCRPAGVFEVLSNWESLSNPQEFNARTAHINPGTPMPCRVTVRPDRSFHFDVRTPQTSWLLLNAVEAARNKKGNRKGASKPGHETIGTISLKHVYEIAKIKQSELRLSGLSLEGLCRSIIHQARSIGIKVEA</sequence>
<feature type="compositionally biased region" description="Basic residues" evidence="5">
    <location>
        <begin position="72"/>
        <end position="84"/>
    </location>
</feature>
<protein>
    <submittedName>
        <fullName evidence="8">60S ribosomal protein L19</fullName>
    </submittedName>
</protein>
<dbReference type="Pfam" id="PF03946">
    <property type="entry name" value="Ribosomal_L11_N"/>
    <property type="match status" value="1"/>
</dbReference>
<evidence type="ECO:0000313" key="8">
    <source>
        <dbReference type="EMBL" id="KHO02129.1"/>
    </source>
</evidence>
<reference evidence="8 9" key="1">
    <citation type="journal article" date="2014" name="Proc. Natl. Acad. Sci. U.S.A.">
        <title>Trajectory and genomic determinants of fungal-pathogen speciation and host adaptation.</title>
        <authorList>
            <person name="Hu X."/>
            <person name="Xiao G."/>
            <person name="Zheng P."/>
            <person name="Shang Y."/>
            <person name="Su Y."/>
            <person name="Zhang X."/>
            <person name="Liu X."/>
            <person name="Zhan S."/>
            <person name="St Leger R.J."/>
            <person name="Wang C."/>
        </authorList>
    </citation>
    <scope>NUCLEOTIDE SEQUENCE [LARGE SCALE GENOMIC DNA]</scope>
    <source>
        <strain evidence="8 9">ARSEF 1941</strain>
    </source>
</reference>
<evidence type="ECO:0000313" key="9">
    <source>
        <dbReference type="Proteomes" id="UP000030816"/>
    </source>
</evidence>
<dbReference type="Pfam" id="PF00298">
    <property type="entry name" value="Ribosomal_L11"/>
    <property type="match status" value="1"/>
</dbReference>
<dbReference type="InterPro" id="IPR020783">
    <property type="entry name" value="Ribosomal_uL11_C"/>
</dbReference>
<dbReference type="Proteomes" id="UP000030816">
    <property type="component" value="Unassembled WGS sequence"/>
</dbReference>
<evidence type="ECO:0000256" key="4">
    <source>
        <dbReference type="RuleBase" id="RU003978"/>
    </source>
</evidence>
<dbReference type="RefSeq" id="XP_040683194.1">
    <property type="nucleotide sequence ID" value="XM_040819929.1"/>
</dbReference>
<evidence type="ECO:0000256" key="5">
    <source>
        <dbReference type="SAM" id="MobiDB-lite"/>
    </source>
</evidence>
<dbReference type="FunFam" id="1.10.10.250:FF:000005">
    <property type="entry name" value="Mitochondrial 54S ribosomal protein YmL19"/>
    <property type="match status" value="1"/>
</dbReference>
<evidence type="ECO:0000256" key="3">
    <source>
        <dbReference type="ARBA" id="ARBA00023274"/>
    </source>
</evidence>
<dbReference type="SUPFAM" id="SSF46906">
    <property type="entry name" value="Ribosomal protein L11, C-terminal domain"/>
    <property type="match status" value="1"/>
</dbReference>
<dbReference type="Gene3D" id="1.10.10.250">
    <property type="entry name" value="Ribosomal protein L11, C-terminal domain"/>
    <property type="match status" value="1"/>
</dbReference>
<comment type="caution">
    <text evidence="8">The sequence shown here is derived from an EMBL/GenBank/DDBJ whole genome shotgun (WGS) entry which is preliminary data.</text>
</comment>
<comment type="similarity">
    <text evidence="1 4">Belongs to the universal ribosomal protein uL11 family.</text>
</comment>
<feature type="domain" description="Large ribosomal subunit protein uL11 C-terminal" evidence="6">
    <location>
        <begin position="193"/>
        <end position="270"/>
    </location>
</feature>
<feature type="domain" description="Large ribosomal subunit protein uL11 N-terminal" evidence="7">
    <location>
        <begin position="97"/>
        <end position="128"/>
    </location>
</feature>
<keyword evidence="9" id="KW-1185">Reference proteome</keyword>
<dbReference type="PANTHER" id="PTHR11661">
    <property type="entry name" value="60S RIBOSOMAL PROTEIN L12"/>
    <property type="match status" value="1"/>
</dbReference>
<dbReference type="InterPro" id="IPR000911">
    <property type="entry name" value="Ribosomal_uL11"/>
</dbReference>
<dbReference type="InterPro" id="IPR036796">
    <property type="entry name" value="Ribosomal_uL11_N_sf"/>
</dbReference>
<name>A0A0B2X6V7_METAS</name>
<dbReference type="GO" id="GO:0005762">
    <property type="term" value="C:mitochondrial large ribosomal subunit"/>
    <property type="evidence" value="ECO:0007669"/>
    <property type="project" value="TreeGrafter"/>
</dbReference>
<gene>
    <name evidence="8" type="ORF">MAM_01130</name>
</gene>
<feature type="region of interest" description="Disordered" evidence="5">
    <location>
        <begin position="57"/>
        <end position="89"/>
    </location>
</feature>
<keyword evidence="2 4" id="KW-0689">Ribosomal protein</keyword>
<dbReference type="HAMAP" id="MF_00736">
    <property type="entry name" value="Ribosomal_uL11"/>
    <property type="match status" value="1"/>
</dbReference>
<dbReference type="GeneID" id="63735585"/>
<dbReference type="SUPFAM" id="SSF54747">
    <property type="entry name" value="Ribosomal L11/L12e N-terminal domain"/>
    <property type="match status" value="2"/>
</dbReference>
<accession>A0A0B2X6V7</accession>
<dbReference type="Gene3D" id="3.30.1550.10">
    <property type="entry name" value="Ribosomal protein L11/L12, N-terminal domain"/>
    <property type="match status" value="2"/>
</dbReference>
<dbReference type="InterPro" id="IPR020784">
    <property type="entry name" value="Ribosomal_uL11_N"/>
</dbReference>
<dbReference type="PANTHER" id="PTHR11661:SF1">
    <property type="entry name" value="LARGE RIBOSOMAL SUBUNIT PROTEIN UL11M"/>
    <property type="match status" value="1"/>
</dbReference>
<dbReference type="HOGENOM" id="CLU_074237_1_0_1"/>
<dbReference type="CDD" id="cd00349">
    <property type="entry name" value="Ribosomal_L11"/>
    <property type="match status" value="1"/>
</dbReference>
<dbReference type="SMART" id="SM00649">
    <property type="entry name" value="RL11"/>
    <property type="match status" value="1"/>
</dbReference>
<dbReference type="STRING" id="1081103.A0A0B2X6V7"/>
<dbReference type="InterPro" id="IPR036769">
    <property type="entry name" value="Ribosomal_uL11_C_sf"/>
</dbReference>
<evidence type="ECO:0000256" key="1">
    <source>
        <dbReference type="ARBA" id="ARBA00010537"/>
    </source>
</evidence>
<dbReference type="GO" id="GO:0006412">
    <property type="term" value="P:translation"/>
    <property type="evidence" value="ECO:0007669"/>
    <property type="project" value="InterPro"/>
</dbReference>
<evidence type="ECO:0000259" key="7">
    <source>
        <dbReference type="Pfam" id="PF03946"/>
    </source>
</evidence>
<evidence type="ECO:0000259" key="6">
    <source>
        <dbReference type="Pfam" id="PF00298"/>
    </source>
</evidence>
<dbReference type="AlphaFoldDB" id="A0A0B2X6V7"/>
<dbReference type="EMBL" id="AZHE01000001">
    <property type="protein sequence ID" value="KHO02129.1"/>
    <property type="molecule type" value="Genomic_DNA"/>
</dbReference>
<dbReference type="GO" id="GO:0070180">
    <property type="term" value="F:large ribosomal subunit rRNA binding"/>
    <property type="evidence" value="ECO:0007669"/>
    <property type="project" value="TreeGrafter"/>
</dbReference>
<dbReference type="OrthoDB" id="1091498at2759"/>
<organism evidence="8 9">
    <name type="scientific">Metarhizium album (strain ARSEF 1941)</name>
    <dbReference type="NCBI Taxonomy" id="1081103"/>
    <lineage>
        <taxon>Eukaryota</taxon>
        <taxon>Fungi</taxon>
        <taxon>Dikarya</taxon>
        <taxon>Ascomycota</taxon>
        <taxon>Pezizomycotina</taxon>
        <taxon>Sordariomycetes</taxon>
        <taxon>Hypocreomycetidae</taxon>
        <taxon>Hypocreales</taxon>
        <taxon>Clavicipitaceae</taxon>
        <taxon>Metarhizium</taxon>
    </lineage>
</organism>